<dbReference type="Proteomes" id="UP000646211">
    <property type="component" value="Unassembled WGS sequence"/>
</dbReference>
<dbReference type="EMBL" id="JADHEC010000008">
    <property type="protein sequence ID" value="MBF2708069.1"/>
    <property type="molecule type" value="Genomic_DNA"/>
</dbReference>
<reference evidence="1" key="1">
    <citation type="submission" date="2020-11" db="EMBL/GenBank/DDBJ databases">
        <title>Genome of Flavobacterium soyangense.</title>
        <authorList>
            <person name="Liu Q."/>
            <person name="Xin Y.-H."/>
        </authorList>
    </citation>
    <scope>NUCLEOTIDE SEQUENCE</scope>
    <source>
        <strain evidence="1">CGMCC 1.13493</strain>
    </source>
</reference>
<dbReference type="RefSeq" id="WP_194311331.1">
    <property type="nucleotide sequence ID" value="NZ_JADHEC010000008.1"/>
</dbReference>
<protein>
    <submittedName>
        <fullName evidence="1">Uncharacterized protein</fullName>
    </submittedName>
</protein>
<keyword evidence="2" id="KW-1185">Reference proteome</keyword>
<organism evidence="1 2">
    <name type="scientific">Flavobacterium soyangense</name>
    <dbReference type="NCBI Taxonomy" id="2023265"/>
    <lineage>
        <taxon>Bacteria</taxon>
        <taxon>Pseudomonadati</taxon>
        <taxon>Bacteroidota</taxon>
        <taxon>Flavobacteriia</taxon>
        <taxon>Flavobacteriales</taxon>
        <taxon>Flavobacteriaceae</taxon>
        <taxon>Flavobacterium</taxon>
    </lineage>
</organism>
<dbReference type="AlphaFoldDB" id="A0A930UAV7"/>
<proteinExistence type="predicted"/>
<comment type="caution">
    <text evidence="1">The sequence shown here is derived from an EMBL/GenBank/DDBJ whole genome shotgun (WGS) entry which is preliminary data.</text>
</comment>
<evidence type="ECO:0000313" key="1">
    <source>
        <dbReference type="EMBL" id="MBF2708069.1"/>
    </source>
</evidence>
<evidence type="ECO:0000313" key="2">
    <source>
        <dbReference type="Proteomes" id="UP000646211"/>
    </source>
</evidence>
<sequence length="59" mass="7029">MDAPHRIDYVGGNYFEIKEGNVIAYKKPDYKRKKFDNFAYDPLYDRISKQLVEIVVEVE</sequence>
<accession>A0A930UAV7</accession>
<name>A0A930UAV7_9FLAO</name>
<gene>
    <name evidence="1" type="ORF">IR213_05610</name>
</gene>